<dbReference type="RefSeq" id="WP_312893721.1">
    <property type="nucleotide sequence ID" value="NZ_BAAAKM010000009.1"/>
</dbReference>
<dbReference type="InterPro" id="IPR024344">
    <property type="entry name" value="MDMPI_metal-binding"/>
</dbReference>
<dbReference type="Pfam" id="PF08608">
    <property type="entry name" value="Wyosine_form"/>
    <property type="match status" value="1"/>
</dbReference>
<dbReference type="Pfam" id="PF11716">
    <property type="entry name" value="MDMPI_N"/>
    <property type="match status" value="1"/>
</dbReference>
<dbReference type="GO" id="GO:0046872">
    <property type="term" value="F:metal ion binding"/>
    <property type="evidence" value="ECO:0007669"/>
    <property type="project" value="InterPro"/>
</dbReference>
<evidence type="ECO:0000259" key="2">
    <source>
        <dbReference type="Pfam" id="PF11716"/>
    </source>
</evidence>
<feature type="domain" description="Mycothiol-dependent maleylpyruvate isomerase metal-binding" evidence="2">
    <location>
        <begin position="19"/>
        <end position="154"/>
    </location>
</feature>
<dbReference type="AlphaFoldDB" id="A0A840W6G0"/>
<dbReference type="Proteomes" id="UP000579647">
    <property type="component" value="Unassembled WGS sequence"/>
</dbReference>
<proteinExistence type="predicted"/>
<feature type="domain" description="tRNA wybutosine-synthesis" evidence="1">
    <location>
        <begin position="194"/>
        <end position="234"/>
    </location>
</feature>
<protein>
    <submittedName>
        <fullName evidence="3">Uncharacterized protein (TIGR03084 family)</fullName>
    </submittedName>
</protein>
<keyword evidence="4" id="KW-1185">Reference proteome</keyword>
<organism evidence="3 4">
    <name type="scientific">Nocardiopsis metallicus</name>
    <dbReference type="NCBI Taxonomy" id="179819"/>
    <lineage>
        <taxon>Bacteria</taxon>
        <taxon>Bacillati</taxon>
        <taxon>Actinomycetota</taxon>
        <taxon>Actinomycetes</taxon>
        <taxon>Streptosporangiales</taxon>
        <taxon>Nocardiopsidaceae</taxon>
        <taxon>Nocardiopsis</taxon>
    </lineage>
</organism>
<dbReference type="InterPro" id="IPR017517">
    <property type="entry name" value="Maleyloyr_isom"/>
</dbReference>
<name>A0A840W6G0_9ACTN</name>
<evidence type="ECO:0000259" key="1">
    <source>
        <dbReference type="Pfam" id="PF08608"/>
    </source>
</evidence>
<dbReference type="SUPFAM" id="SSF109854">
    <property type="entry name" value="DinB/YfiT-like putative metalloenzymes"/>
    <property type="match status" value="1"/>
</dbReference>
<evidence type="ECO:0000313" key="4">
    <source>
        <dbReference type="Proteomes" id="UP000579647"/>
    </source>
</evidence>
<dbReference type="InterPro" id="IPR013917">
    <property type="entry name" value="tRNA_wybutosine-synth"/>
</dbReference>
<dbReference type="InterPro" id="IPR034660">
    <property type="entry name" value="DinB/YfiT-like"/>
</dbReference>
<dbReference type="Gene3D" id="1.20.120.450">
    <property type="entry name" value="dinb family like domain"/>
    <property type="match status" value="1"/>
</dbReference>
<dbReference type="InterPro" id="IPR017518">
    <property type="entry name" value="CHP03084"/>
</dbReference>
<dbReference type="EMBL" id="JACHDO010000001">
    <property type="protein sequence ID" value="MBB5490933.1"/>
    <property type="molecule type" value="Genomic_DNA"/>
</dbReference>
<dbReference type="NCBIfam" id="TIGR03084">
    <property type="entry name" value="TIGR03084 family metal-binding protein"/>
    <property type="match status" value="1"/>
</dbReference>
<accession>A0A840W6G0</accession>
<reference evidence="3 4" key="1">
    <citation type="submission" date="2020-08" db="EMBL/GenBank/DDBJ databases">
        <title>Sequencing the genomes of 1000 actinobacteria strains.</title>
        <authorList>
            <person name="Klenk H.-P."/>
        </authorList>
    </citation>
    <scope>NUCLEOTIDE SEQUENCE [LARGE SCALE GENOMIC DNA]</scope>
    <source>
        <strain evidence="3 4">DSM 44598</strain>
    </source>
</reference>
<dbReference type="NCBIfam" id="TIGR03083">
    <property type="entry name" value="maleylpyruvate isomerase family mycothiol-dependent enzyme"/>
    <property type="match status" value="1"/>
</dbReference>
<evidence type="ECO:0000313" key="3">
    <source>
        <dbReference type="EMBL" id="MBB5490933.1"/>
    </source>
</evidence>
<gene>
    <name evidence="3" type="ORF">HNR07_002070</name>
</gene>
<sequence length="274" mass="29410">MNNLPNVITELPTVIEHLSAESAQIDALVADLEPADWARQTPAPGWTVAHQVAHLCFVFRLAGTAASDADAFAAMTAKASEDFDGAVNAVLAAYPLDDPEKLLARWRADRDFAVEALAAAPADQPLPWLVRPIPPGVLACAGMMEVLAHGQDIADALGVTPERTDRIGNVVGFAILTWEFGYQSRGITPPDTEFRYELTSPSGGKWEFGPAEAEQRITGEAADFCLLVTRRRHRDDLEVSAIGADADHWLDIAQAYRGPAGEGRKPGQFATGQG</sequence>
<comment type="caution">
    <text evidence="3">The sequence shown here is derived from an EMBL/GenBank/DDBJ whole genome shotgun (WGS) entry which is preliminary data.</text>
</comment>